<dbReference type="InParanoid" id="A0A077ZSR0"/>
<protein>
    <submittedName>
        <fullName evidence="2">Uncharacterized protein</fullName>
    </submittedName>
</protein>
<feature type="region of interest" description="Disordered" evidence="1">
    <location>
        <begin position="62"/>
        <end position="83"/>
    </location>
</feature>
<gene>
    <name evidence="2" type="primary">Contig1257.g46</name>
    <name evidence="2" type="ORF">STYLEM_457</name>
</gene>
<evidence type="ECO:0000313" key="2">
    <source>
        <dbReference type="EMBL" id="CDW71511.1"/>
    </source>
</evidence>
<evidence type="ECO:0000313" key="3">
    <source>
        <dbReference type="Proteomes" id="UP000039865"/>
    </source>
</evidence>
<evidence type="ECO:0000256" key="1">
    <source>
        <dbReference type="SAM" id="MobiDB-lite"/>
    </source>
</evidence>
<proteinExistence type="predicted"/>
<dbReference type="EMBL" id="CCKQ01000437">
    <property type="protein sequence ID" value="CDW71511.1"/>
    <property type="molecule type" value="Genomic_DNA"/>
</dbReference>
<reference evidence="2 3" key="1">
    <citation type="submission" date="2014-06" db="EMBL/GenBank/DDBJ databases">
        <authorList>
            <person name="Swart Estienne"/>
        </authorList>
    </citation>
    <scope>NUCLEOTIDE SEQUENCE [LARGE SCALE GENOMIC DNA]</scope>
    <source>
        <strain evidence="2 3">130c</strain>
    </source>
</reference>
<dbReference type="Proteomes" id="UP000039865">
    <property type="component" value="Unassembled WGS sequence"/>
</dbReference>
<dbReference type="AlphaFoldDB" id="A0A077ZSR0"/>
<organism evidence="2 3">
    <name type="scientific">Stylonychia lemnae</name>
    <name type="common">Ciliate</name>
    <dbReference type="NCBI Taxonomy" id="5949"/>
    <lineage>
        <taxon>Eukaryota</taxon>
        <taxon>Sar</taxon>
        <taxon>Alveolata</taxon>
        <taxon>Ciliophora</taxon>
        <taxon>Intramacronucleata</taxon>
        <taxon>Spirotrichea</taxon>
        <taxon>Stichotrichia</taxon>
        <taxon>Sporadotrichida</taxon>
        <taxon>Oxytrichidae</taxon>
        <taxon>Stylonychinae</taxon>
        <taxon>Stylonychia</taxon>
    </lineage>
</organism>
<accession>A0A077ZSR0</accession>
<feature type="compositionally biased region" description="Low complexity" evidence="1">
    <location>
        <begin position="66"/>
        <end position="80"/>
    </location>
</feature>
<name>A0A077ZSR0_STYLE</name>
<sequence length="149" mass="17396">MDRFIIQHNRPIQYSTFRQLALINQQLRDAAGNQRNNDFFDEDMNGAELEQGGQLDLSFEEDDNVNDNITNNTNSTSNENQEAEDMVMIDTEIQEENSSIYGSLQRRSPLIKPDKKKFDFDSAEYFRESYLRLSSSNNLLISKDHFKKE</sequence>
<keyword evidence="3" id="KW-1185">Reference proteome</keyword>